<evidence type="ECO:0000313" key="4">
    <source>
        <dbReference type="Proteomes" id="UP000186026"/>
    </source>
</evidence>
<dbReference type="SUPFAM" id="SSF52540">
    <property type="entry name" value="P-loop containing nucleoside triphosphate hydrolases"/>
    <property type="match status" value="1"/>
</dbReference>
<reference evidence="4" key="1">
    <citation type="submission" date="2017-01" db="EMBL/GenBank/DDBJ databases">
        <authorList>
            <person name="Varghese N."/>
            <person name="Submissions S."/>
        </authorList>
    </citation>
    <scope>NUCLEOTIDE SEQUENCE [LARGE SCALE GENOMIC DNA]</scope>
    <source>
        <strain evidence="4">DSM 46698</strain>
    </source>
</reference>
<evidence type="ECO:0000313" key="3">
    <source>
        <dbReference type="EMBL" id="SIT07616.1"/>
    </source>
</evidence>
<evidence type="ECO:0000259" key="1">
    <source>
        <dbReference type="Pfam" id="PF01637"/>
    </source>
</evidence>
<dbReference type="InterPro" id="IPR011579">
    <property type="entry name" value="ATPase_dom"/>
</dbReference>
<proteinExistence type="predicted"/>
<dbReference type="Proteomes" id="UP000186026">
    <property type="component" value="Unassembled WGS sequence"/>
</dbReference>
<evidence type="ECO:0000259" key="2">
    <source>
        <dbReference type="Pfam" id="PF03008"/>
    </source>
</evidence>
<gene>
    <name evidence="3" type="ORF">SAMN05421761_11517</name>
</gene>
<dbReference type="EMBL" id="FTOP01000015">
    <property type="protein sequence ID" value="SIT07616.1"/>
    <property type="molecule type" value="Genomic_DNA"/>
</dbReference>
<feature type="domain" description="ATPase" evidence="1">
    <location>
        <begin position="3"/>
        <end position="209"/>
    </location>
</feature>
<name>A0A1N7PAT0_9BACT</name>
<dbReference type="Pfam" id="PF01637">
    <property type="entry name" value="ATPase_2"/>
    <property type="match status" value="1"/>
</dbReference>
<evidence type="ECO:0008006" key="5">
    <source>
        <dbReference type="Google" id="ProtNLM"/>
    </source>
</evidence>
<protein>
    <recommendedName>
        <fullName evidence="5">ATPase domain-containing protein</fullName>
    </recommendedName>
</protein>
<dbReference type="PANTHER" id="PTHR34704">
    <property type="entry name" value="ATPASE"/>
    <property type="match status" value="1"/>
</dbReference>
<organism evidence="3 4">
    <name type="scientific">Belliella pelovolcani</name>
    <dbReference type="NCBI Taxonomy" id="529505"/>
    <lineage>
        <taxon>Bacteria</taxon>
        <taxon>Pseudomonadati</taxon>
        <taxon>Bacteroidota</taxon>
        <taxon>Cytophagia</taxon>
        <taxon>Cytophagales</taxon>
        <taxon>Cyclobacteriaceae</taxon>
        <taxon>Belliella</taxon>
    </lineage>
</organism>
<dbReference type="AlphaFoldDB" id="A0A1N7PAT0"/>
<dbReference type="RefSeq" id="WP_076502529.1">
    <property type="nucleotide sequence ID" value="NZ_FTOP01000015.1"/>
</dbReference>
<dbReference type="Gene3D" id="3.40.50.300">
    <property type="entry name" value="P-loop containing nucleotide triphosphate hydrolases"/>
    <property type="match status" value="1"/>
</dbReference>
<accession>A0A1N7PAT0</accession>
<dbReference type="InterPro" id="IPR027417">
    <property type="entry name" value="P-loop_NTPase"/>
</dbReference>
<feature type="domain" description="DUF234" evidence="2">
    <location>
        <begin position="317"/>
        <end position="402"/>
    </location>
</feature>
<dbReference type="OrthoDB" id="9813134at2"/>
<dbReference type="PANTHER" id="PTHR34704:SF1">
    <property type="entry name" value="ATPASE"/>
    <property type="match status" value="1"/>
</dbReference>
<keyword evidence="4" id="KW-1185">Reference proteome</keyword>
<sequence length="436" mass="50730">MKFYNRESELATLDKIALRSKDQAQMTVVVGRRRIGKTSLLRKSSQDKLSVYLFVAKKTEQLLCKEFLEIIQEALAIPYFGEISQFKDLFAWVMELSKQRNFMLIIDEFQEFYSINPAVYSDMQHIWDSNKDQSKINLILCGSVNSLMVKIFENVKEPLFGRATSKLIVKPFEVNVVEEILRDNYPSYSKRDLLDFYALTGGVAKYVEAFVNAQAFTSDDMLDEVLQPRSLFLDEGRNILIEEFGKDYHTYFSILTLIASSKTSRPEIESVLEMSVGAYLDKLENDYGIIRRIKPILSKETSRKIKYMIEDNFLSFWFRFIYRYRSAVEIENYNFIKTAIQRDYQTYLGPVLEKYFKDKFKASGTYSNIGTYWTKQSQGEIDLVGINELEKTVTFAEIKLNKNNISIPLLEAKSQTVLDQLPNYKPTYLALSLEDM</sequence>
<dbReference type="InterPro" id="IPR004256">
    <property type="entry name" value="DUF234"/>
</dbReference>
<dbReference type="Pfam" id="PF03008">
    <property type="entry name" value="DUF234"/>
    <property type="match status" value="1"/>
</dbReference>
<dbReference type="GO" id="GO:0005524">
    <property type="term" value="F:ATP binding"/>
    <property type="evidence" value="ECO:0007669"/>
    <property type="project" value="InterPro"/>
</dbReference>
<dbReference type="STRING" id="529505.SAMN05421761_11517"/>